<gene>
    <name evidence="7" type="ORF">DFO73_10611</name>
</gene>
<name>A0A2V2ZW74_9BACI</name>
<evidence type="ECO:0000313" key="8">
    <source>
        <dbReference type="Proteomes" id="UP000247150"/>
    </source>
</evidence>
<dbReference type="Pfam" id="PF08281">
    <property type="entry name" value="Sigma70_r4_2"/>
    <property type="match status" value="1"/>
</dbReference>
<evidence type="ECO:0000313" key="7">
    <source>
        <dbReference type="EMBL" id="PWW28197.1"/>
    </source>
</evidence>
<dbReference type="GO" id="GO:0016987">
    <property type="term" value="F:sigma factor activity"/>
    <property type="evidence" value="ECO:0007669"/>
    <property type="project" value="UniProtKB-KW"/>
</dbReference>
<dbReference type="Gene3D" id="1.10.1740.10">
    <property type="match status" value="1"/>
</dbReference>
<keyword evidence="4" id="KW-0238">DNA-binding</keyword>
<dbReference type="InterPro" id="IPR013325">
    <property type="entry name" value="RNA_pol_sigma_r2"/>
</dbReference>
<dbReference type="Proteomes" id="UP000247150">
    <property type="component" value="Unassembled WGS sequence"/>
</dbReference>
<keyword evidence="5" id="KW-0804">Transcription</keyword>
<reference evidence="7 8" key="1">
    <citation type="submission" date="2018-05" db="EMBL/GenBank/DDBJ databases">
        <title>Freshwater and sediment microbial communities from various areas in North America, analyzing microbe dynamics in response to fracking.</title>
        <authorList>
            <person name="Lamendella R."/>
        </authorList>
    </citation>
    <scope>NUCLEOTIDE SEQUENCE [LARGE SCALE GENOMIC DNA]</scope>
    <source>
        <strain evidence="7 8">15_TX</strain>
    </source>
</reference>
<dbReference type="PANTHER" id="PTHR43133:SF8">
    <property type="entry name" value="RNA POLYMERASE SIGMA FACTOR HI_1459-RELATED"/>
    <property type="match status" value="1"/>
</dbReference>
<evidence type="ECO:0000259" key="6">
    <source>
        <dbReference type="Pfam" id="PF08281"/>
    </source>
</evidence>
<dbReference type="InterPro" id="IPR036388">
    <property type="entry name" value="WH-like_DNA-bd_sf"/>
</dbReference>
<comment type="similarity">
    <text evidence="1">Belongs to the sigma-70 factor family. ECF subfamily.</text>
</comment>
<sequence>MKQGEIPVQSGCEYKQTEEIRIASLYPSLQRYGRFLAQNKWDGDDIAQEAVFRAFCAYKPCSINQALLKKIAYNCWMDTVRKRKREQLIEQPEQEGKETKQKNSGLVDHLLSQLTLKQAVIFALKEGFQYKSKEIAEIMQTTEFAVKSSLNRARKQLNHPETDERKVTFTNEEEERVFQFLQESLATEDPSILLKAIPTLHSLKSQAVSKPVLSVKQAPSNTLCMAA</sequence>
<dbReference type="InterPro" id="IPR039425">
    <property type="entry name" value="RNA_pol_sigma-70-like"/>
</dbReference>
<dbReference type="SUPFAM" id="SSF88659">
    <property type="entry name" value="Sigma3 and sigma4 domains of RNA polymerase sigma factors"/>
    <property type="match status" value="1"/>
</dbReference>
<dbReference type="InterPro" id="IPR013249">
    <property type="entry name" value="RNA_pol_sigma70_r4_t2"/>
</dbReference>
<evidence type="ECO:0000256" key="4">
    <source>
        <dbReference type="ARBA" id="ARBA00023125"/>
    </source>
</evidence>
<comment type="caution">
    <text evidence="7">The sequence shown here is derived from an EMBL/GenBank/DDBJ whole genome shotgun (WGS) entry which is preliminary data.</text>
</comment>
<dbReference type="SUPFAM" id="SSF88946">
    <property type="entry name" value="Sigma2 domain of RNA polymerase sigma factors"/>
    <property type="match status" value="1"/>
</dbReference>
<dbReference type="EMBL" id="QGTW01000006">
    <property type="protein sequence ID" value="PWW28197.1"/>
    <property type="molecule type" value="Genomic_DNA"/>
</dbReference>
<dbReference type="InterPro" id="IPR013324">
    <property type="entry name" value="RNA_pol_sigma_r3/r4-like"/>
</dbReference>
<proteinExistence type="inferred from homology"/>
<protein>
    <submittedName>
        <fullName evidence="7">RNA polymerase sigma-70 factor (ECF subfamily)</fullName>
    </submittedName>
</protein>
<keyword evidence="3" id="KW-0731">Sigma factor</keyword>
<evidence type="ECO:0000256" key="5">
    <source>
        <dbReference type="ARBA" id="ARBA00023163"/>
    </source>
</evidence>
<keyword evidence="2" id="KW-0805">Transcription regulation</keyword>
<accession>A0A2V2ZW74</accession>
<dbReference type="GO" id="GO:0003677">
    <property type="term" value="F:DNA binding"/>
    <property type="evidence" value="ECO:0007669"/>
    <property type="project" value="UniProtKB-KW"/>
</dbReference>
<dbReference type="RefSeq" id="WP_110065076.1">
    <property type="nucleotide sequence ID" value="NZ_QGTW01000006.1"/>
</dbReference>
<dbReference type="OrthoDB" id="2381154at2"/>
<feature type="domain" description="RNA polymerase sigma factor 70 region 4 type 2" evidence="6">
    <location>
        <begin position="106"/>
        <end position="157"/>
    </location>
</feature>
<dbReference type="AlphaFoldDB" id="A0A2V2ZW74"/>
<dbReference type="GO" id="GO:0006352">
    <property type="term" value="P:DNA-templated transcription initiation"/>
    <property type="evidence" value="ECO:0007669"/>
    <property type="project" value="InterPro"/>
</dbReference>
<evidence type="ECO:0000256" key="1">
    <source>
        <dbReference type="ARBA" id="ARBA00010641"/>
    </source>
</evidence>
<dbReference type="Gene3D" id="1.10.10.10">
    <property type="entry name" value="Winged helix-like DNA-binding domain superfamily/Winged helix DNA-binding domain"/>
    <property type="match status" value="1"/>
</dbReference>
<evidence type="ECO:0000256" key="3">
    <source>
        <dbReference type="ARBA" id="ARBA00023082"/>
    </source>
</evidence>
<organism evidence="7 8">
    <name type="scientific">Cytobacillus oceanisediminis</name>
    <dbReference type="NCBI Taxonomy" id="665099"/>
    <lineage>
        <taxon>Bacteria</taxon>
        <taxon>Bacillati</taxon>
        <taxon>Bacillota</taxon>
        <taxon>Bacilli</taxon>
        <taxon>Bacillales</taxon>
        <taxon>Bacillaceae</taxon>
        <taxon>Cytobacillus</taxon>
    </lineage>
</organism>
<dbReference type="PANTHER" id="PTHR43133">
    <property type="entry name" value="RNA POLYMERASE ECF-TYPE SIGMA FACTO"/>
    <property type="match status" value="1"/>
</dbReference>
<evidence type="ECO:0000256" key="2">
    <source>
        <dbReference type="ARBA" id="ARBA00023015"/>
    </source>
</evidence>